<protein>
    <submittedName>
        <fullName evidence="1">Minor capsid protein</fullName>
    </submittedName>
</protein>
<name>A0A4Z0JPT9_9LACO</name>
<dbReference type="EMBL" id="RKLY01000007">
    <property type="protein sequence ID" value="TGD24075.1"/>
    <property type="molecule type" value="Genomic_DNA"/>
</dbReference>
<dbReference type="Pfam" id="PF12691">
    <property type="entry name" value="Phage_tail_terminator_6"/>
    <property type="match status" value="1"/>
</dbReference>
<dbReference type="InterPro" id="IPR024411">
    <property type="entry name" value="Tail_terminator_phage"/>
</dbReference>
<proteinExistence type="predicted"/>
<organism evidence="1 2">
    <name type="scientific">Companilactobacillus suantsaicola</name>
    <dbReference type="NCBI Taxonomy" id="2487723"/>
    <lineage>
        <taxon>Bacteria</taxon>
        <taxon>Bacillati</taxon>
        <taxon>Bacillota</taxon>
        <taxon>Bacilli</taxon>
        <taxon>Lactobacillales</taxon>
        <taxon>Lactobacillaceae</taxon>
        <taxon>Companilactobacillus</taxon>
    </lineage>
</organism>
<sequence>MDLIDRLCEALNTVPDLPTRVRIGYMQADDSIGLYPLPGSSIIDQDWAGNQTKRINYEIAIRTKDQELANDSLWKISNFLEQLNDIESKNDSFQFDEIEQTGLPSVSEQDTQGYSVYMLDFFVDVVTNIKK</sequence>
<accession>A0A4Z0JPT9</accession>
<dbReference type="Proteomes" id="UP000298021">
    <property type="component" value="Unassembled WGS sequence"/>
</dbReference>
<gene>
    <name evidence="1" type="ORF">EGT49_03810</name>
</gene>
<comment type="caution">
    <text evidence="1">The sequence shown here is derived from an EMBL/GenBank/DDBJ whole genome shotgun (WGS) entry which is preliminary data.</text>
</comment>
<evidence type="ECO:0000313" key="1">
    <source>
        <dbReference type="EMBL" id="TGD24075.1"/>
    </source>
</evidence>
<evidence type="ECO:0000313" key="2">
    <source>
        <dbReference type="Proteomes" id="UP000298021"/>
    </source>
</evidence>
<dbReference type="OrthoDB" id="2928533at2"/>
<dbReference type="AlphaFoldDB" id="A0A4Z0JPT9"/>
<reference evidence="1 2" key="1">
    <citation type="submission" date="2018-10" db="EMBL/GenBank/DDBJ databases">
        <title>Lactobacillus sp. R7 and Lactobacillus sp. R19 isolated from fermented mustard green product of Taiwan.</title>
        <authorList>
            <person name="Lin S.-T."/>
        </authorList>
    </citation>
    <scope>NUCLEOTIDE SEQUENCE [LARGE SCALE GENOMIC DNA]</scope>
    <source>
        <strain evidence="1 2">BCRC 81127</strain>
    </source>
</reference>
<dbReference type="RefSeq" id="WP_135371673.1">
    <property type="nucleotide sequence ID" value="NZ_RKLY01000007.1"/>
</dbReference>
<keyword evidence="2" id="KW-1185">Reference proteome</keyword>